<sequence length="152" mass="17389">MGAGLNCVERMAVWRTLRFSVGWKPAVEITIRPWRRKSVTLISSGYQKVRGKEHLRALALVQGLAIFRPVCIEVVCLAWPVMNASTAVTAVCWRRNQSSRISLQLKVTRTIQGSRYWRWHRVQTCRFVLFLIKRGDNMLHCFGARVGPCCAS</sequence>
<dbReference type="EMBL" id="MCFJ01000003">
    <property type="protein sequence ID" value="ORY69087.1"/>
    <property type="molecule type" value="Genomic_DNA"/>
</dbReference>
<reference evidence="1 2" key="1">
    <citation type="submission" date="2016-07" db="EMBL/GenBank/DDBJ databases">
        <title>Pervasive Adenine N6-methylation of Active Genes in Fungi.</title>
        <authorList>
            <consortium name="DOE Joint Genome Institute"/>
            <person name="Mondo S.J."/>
            <person name="Dannebaum R.O."/>
            <person name="Kuo R.C."/>
            <person name="Labutti K."/>
            <person name="Haridas S."/>
            <person name="Kuo A."/>
            <person name="Salamov A."/>
            <person name="Ahrendt S.R."/>
            <person name="Lipzen A."/>
            <person name="Sullivan W."/>
            <person name="Andreopoulos W.B."/>
            <person name="Clum A."/>
            <person name="Lindquist E."/>
            <person name="Daum C."/>
            <person name="Ramamoorthy G.K."/>
            <person name="Gryganskyi A."/>
            <person name="Culley D."/>
            <person name="Magnuson J.K."/>
            <person name="James T.Y."/>
            <person name="O'Malley M.A."/>
            <person name="Stajich J.E."/>
            <person name="Spatafora J.W."/>
            <person name="Visel A."/>
            <person name="Grigoriev I.V."/>
        </authorList>
    </citation>
    <scope>NUCLEOTIDE SEQUENCE [LARGE SCALE GENOMIC DNA]</scope>
    <source>
        <strain evidence="1 2">CBS 129021</strain>
    </source>
</reference>
<protein>
    <submittedName>
        <fullName evidence="1">Uncharacterized protein</fullName>
    </submittedName>
</protein>
<dbReference type="Proteomes" id="UP000193689">
    <property type="component" value="Unassembled WGS sequence"/>
</dbReference>
<proteinExistence type="predicted"/>
<dbReference type="RefSeq" id="XP_040719374.1">
    <property type="nucleotide sequence ID" value="XM_040853651.1"/>
</dbReference>
<comment type="caution">
    <text evidence="1">The sequence shown here is derived from an EMBL/GenBank/DDBJ whole genome shotgun (WGS) entry which is preliminary data.</text>
</comment>
<evidence type="ECO:0000313" key="2">
    <source>
        <dbReference type="Proteomes" id="UP000193689"/>
    </source>
</evidence>
<dbReference type="AlphaFoldDB" id="A0A1Y2ECF7"/>
<keyword evidence="2" id="KW-1185">Reference proteome</keyword>
<dbReference type="InParanoid" id="A0A1Y2ECF7"/>
<organism evidence="1 2">
    <name type="scientific">Pseudomassariella vexata</name>
    <dbReference type="NCBI Taxonomy" id="1141098"/>
    <lineage>
        <taxon>Eukaryota</taxon>
        <taxon>Fungi</taxon>
        <taxon>Dikarya</taxon>
        <taxon>Ascomycota</taxon>
        <taxon>Pezizomycotina</taxon>
        <taxon>Sordariomycetes</taxon>
        <taxon>Xylariomycetidae</taxon>
        <taxon>Amphisphaeriales</taxon>
        <taxon>Pseudomassariaceae</taxon>
        <taxon>Pseudomassariella</taxon>
    </lineage>
</organism>
<dbReference type="GeneID" id="63769863"/>
<accession>A0A1Y2ECF7</accession>
<name>A0A1Y2ECF7_9PEZI</name>
<evidence type="ECO:0000313" key="1">
    <source>
        <dbReference type="EMBL" id="ORY69087.1"/>
    </source>
</evidence>
<gene>
    <name evidence="1" type="ORF">BCR38DRAFT_143607</name>
</gene>